<reference evidence="1" key="1">
    <citation type="submission" date="2010-03" db="EMBL/GenBank/DDBJ databases">
        <title>Annotation of Blastomyces dermatitidis strain ATCC 18188.</title>
        <authorList>
            <consortium name="The Broad Institute Genome Sequencing Platform"/>
            <consortium name="Broad Institute Genome Sequencing Center for Infectious Disease."/>
            <person name="Cuomo C."/>
            <person name="Klein B."/>
            <person name="Sullivan T."/>
            <person name="Heitman J."/>
            <person name="Young S."/>
            <person name="Zeng Q."/>
            <person name="Gargeya S."/>
            <person name="Alvarado L."/>
            <person name="Berlin A.M."/>
            <person name="Chapman S.B."/>
            <person name="Chen Z."/>
            <person name="Freedman E."/>
            <person name="Gellesch M."/>
            <person name="Goldberg J."/>
            <person name="Griggs A."/>
            <person name="Gujja S."/>
            <person name="Heilman E."/>
            <person name="Heiman D."/>
            <person name="Howarth C."/>
            <person name="Mehta T."/>
            <person name="Neiman D."/>
            <person name="Pearson M."/>
            <person name="Roberts A."/>
            <person name="Saif S."/>
            <person name="Shea T."/>
            <person name="Shenoy N."/>
            <person name="Sisk P."/>
            <person name="Stolte C."/>
            <person name="Sykes S."/>
            <person name="White J."/>
            <person name="Yandava C."/>
            <person name="Haas B."/>
            <person name="Nusbaum C."/>
            <person name="Birren B."/>
        </authorList>
    </citation>
    <scope>NUCLEOTIDE SEQUENCE</scope>
    <source>
        <strain evidence="1">ATCC 18188</strain>
    </source>
</reference>
<proteinExistence type="predicted"/>
<sequence length="64" mass="7383">MAAANWHAADWSHKRIKQGHILPRRTSLSLAFGIGNHSGNLRNEWERWYDGAGIMELEMKLHIC</sequence>
<dbReference type="EMBL" id="GG749421">
    <property type="protein sequence ID" value="KMW67317.1"/>
    <property type="molecule type" value="Genomic_DNA"/>
</dbReference>
<protein>
    <submittedName>
        <fullName evidence="1">Uncharacterized protein</fullName>
    </submittedName>
</protein>
<accession>A0A0J9EML7</accession>
<dbReference type="Proteomes" id="UP000007802">
    <property type="component" value="Unassembled WGS sequence"/>
</dbReference>
<dbReference type="AlphaFoldDB" id="A0A0J9EML7"/>
<name>A0A0J9EML7_AJEDA</name>
<evidence type="ECO:0000313" key="1">
    <source>
        <dbReference type="EMBL" id="KMW67317.1"/>
    </source>
</evidence>
<gene>
    <name evidence="1" type="ORF">BDDG_12047</name>
</gene>
<organism evidence="1">
    <name type="scientific">Ajellomyces dermatitidis (strain ATCC 18188 / CBS 674.68)</name>
    <name type="common">Blastomyces dermatitidis</name>
    <dbReference type="NCBI Taxonomy" id="653446"/>
    <lineage>
        <taxon>Eukaryota</taxon>
        <taxon>Fungi</taxon>
        <taxon>Dikarya</taxon>
        <taxon>Ascomycota</taxon>
        <taxon>Pezizomycotina</taxon>
        <taxon>Eurotiomycetes</taxon>
        <taxon>Eurotiomycetidae</taxon>
        <taxon>Onygenales</taxon>
        <taxon>Ajellomycetaceae</taxon>
        <taxon>Blastomyces</taxon>
    </lineage>
</organism>